<dbReference type="EMBL" id="JAMYWD010000004">
    <property type="protein sequence ID" value="KAJ4973008.1"/>
    <property type="molecule type" value="Genomic_DNA"/>
</dbReference>
<keyword evidence="3" id="KW-1185">Reference proteome</keyword>
<protein>
    <submittedName>
        <fullName evidence="2">Uncharacterized protein</fullName>
    </submittedName>
</protein>
<proteinExistence type="predicted"/>
<gene>
    <name evidence="1" type="ORF">NE237_005939</name>
    <name evidence="2" type="ORF">NE237_006182</name>
</gene>
<accession>A0A9Q0KLR4</accession>
<dbReference type="EMBL" id="JAMYWD010000004">
    <property type="protein sequence ID" value="KAJ4972765.1"/>
    <property type="molecule type" value="Genomic_DNA"/>
</dbReference>
<dbReference type="AlphaFoldDB" id="A0A9Q0KLR4"/>
<dbReference type="Proteomes" id="UP001141806">
    <property type="component" value="Unassembled WGS sequence"/>
</dbReference>
<reference evidence="2" key="1">
    <citation type="journal article" date="2023" name="Plant J.">
        <title>The genome of the king protea, Protea cynaroides.</title>
        <authorList>
            <person name="Chang J."/>
            <person name="Duong T.A."/>
            <person name="Schoeman C."/>
            <person name="Ma X."/>
            <person name="Roodt D."/>
            <person name="Barker N."/>
            <person name="Li Z."/>
            <person name="Van de Peer Y."/>
            <person name="Mizrachi E."/>
        </authorList>
    </citation>
    <scope>NUCLEOTIDE SEQUENCE</scope>
    <source>
        <tissue evidence="2">Young leaves</tissue>
    </source>
</reference>
<evidence type="ECO:0000313" key="3">
    <source>
        <dbReference type="Proteomes" id="UP001141806"/>
    </source>
</evidence>
<evidence type="ECO:0000313" key="1">
    <source>
        <dbReference type="EMBL" id="KAJ4972765.1"/>
    </source>
</evidence>
<organism evidence="2 3">
    <name type="scientific">Protea cynaroides</name>
    <dbReference type="NCBI Taxonomy" id="273540"/>
    <lineage>
        <taxon>Eukaryota</taxon>
        <taxon>Viridiplantae</taxon>
        <taxon>Streptophyta</taxon>
        <taxon>Embryophyta</taxon>
        <taxon>Tracheophyta</taxon>
        <taxon>Spermatophyta</taxon>
        <taxon>Magnoliopsida</taxon>
        <taxon>Proteales</taxon>
        <taxon>Proteaceae</taxon>
        <taxon>Protea</taxon>
    </lineage>
</organism>
<name>A0A9Q0KLR4_9MAGN</name>
<evidence type="ECO:0000313" key="2">
    <source>
        <dbReference type="EMBL" id="KAJ4973008.1"/>
    </source>
</evidence>
<comment type="caution">
    <text evidence="2">The sequence shown here is derived from an EMBL/GenBank/DDBJ whole genome shotgun (WGS) entry which is preliminary data.</text>
</comment>
<sequence>MKKEEEEEERRRKDEYYQRASKRLPLKNHVAEKLASTHSLNYPYATIEGLQKTLTCPARSDPIIQVFIFLSNFRSQALCKRNIQPWIMKSEGQFDNLRILIGIGLPAKRGSDWDITVDRN</sequence>